<dbReference type="AlphaFoldDB" id="A0A816J0Y7"/>
<keyword evidence="1" id="KW-0812">Transmembrane</keyword>
<evidence type="ECO:0000313" key="2">
    <source>
        <dbReference type="EMBL" id="CAF1750761.1"/>
    </source>
</evidence>
<accession>A0A816J0Y7</accession>
<proteinExistence type="predicted"/>
<keyword evidence="1" id="KW-0472">Membrane</keyword>
<organism evidence="2">
    <name type="scientific">Brassica napus</name>
    <name type="common">Rape</name>
    <dbReference type="NCBI Taxonomy" id="3708"/>
    <lineage>
        <taxon>Eukaryota</taxon>
        <taxon>Viridiplantae</taxon>
        <taxon>Streptophyta</taxon>
        <taxon>Embryophyta</taxon>
        <taxon>Tracheophyta</taxon>
        <taxon>Spermatophyta</taxon>
        <taxon>Magnoliopsida</taxon>
        <taxon>eudicotyledons</taxon>
        <taxon>Gunneridae</taxon>
        <taxon>Pentapetalae</taxon>
        <taxon>rosids</taxon>
        <taxon>malvids</taxon>
        <taxon>Brassicales</taxon>
        <taxon>Brassicaceae</taxon>
        <taxon>Brassiceae</taxon>
        <taxon>Brassica</taxon>
    </lineage>
</organism>
<dbReference type="Proteomes" id="UP001295469">
    <property type="component" value="Chromosome C09"/>
</dbReference>
<dbReference type="EMBL" id="HG994373">
    <property type="protein sequence ID" value="CAF1750761.1"/>
    <property type="molecule type" value="Genomic_DNA"/>
</dbReference>
<gene>
    <name evidence="2" type="ORF">DARMORV10_C09P39170.1</name>
</gene>
<evidence type="ECO:0000256" key="1">
    <source>
        <dbReference type="SAM" id="Phobius"/>
    </source>
</evidence>
<feature type="transmembrane region" description="Helical" evidence="1">
    <location>
        <begin position="6"/>
        <end position="24"/>
    </location>
</feature>
<sequence>MVIAGNTMIVVIIVGFIINTVGSPRQHSTESIKKHAICKTEN</sequence>
<name>A0A816J0Y7_BRANA</name>
<reference evidence="2" key="1">
    <citation type="submission" date="2021-01" db="EMBL/GenBank/DDBJ databases">
        <authorList>
            <consortium name="Genoscope - CEA"/>
            <person name="William W."/>
        </authorList>
    </citation>
    <scope>NUCLEOTIDE SEQUENCE</scope>
</reference>
<keyword evidence="1" id="KW-1133">Transmembrane helix</keyword>
<protein>
    <submittedName>
        <fullName evidence="2">(rape) hypothetical protein</fullName>
    </submittedName>
</protein>